<feature type="chain" id="PRO_5039515559" evidence="3">
    <location>
        <begin position="25"/>
        <end position="322"/>
    </location>
</feature>
<sequence>MHTPHKPATAALLALTTASALVLAACSDPGATTQSASDPNGAAASGGAATTDVTPFDVSQIPTVDEIAALVPDEVKTRGTLRNGASADYAPGEFRASDGQTVVGYDADLTRALAKVMGLKDGTTSHAEFPTIIPSIGTKFDVGISSFTINSEREQQTNMIAYVQVGSAYGVAQGNPKGFDPAQPCGKTIGVQTGTAQEEYINKLSQECVSAGNEAITVMPHDVQTSVATKVVGGQYDATLADSTVIGYTAALSQGKIEQIGDVIESAPQGIAVNKQDAALTEAVQKAAQYLMDHGYLQQILAPYGAEGAALTTAELNPQVND</sequence>
<dbReference type="SMART" id="SM00062">
    <property type="entry name" value="PBPb"/>
    <property type="match status" value="1"/>
</dbReference>
<reference evidence="5 6" key="1">
    <citation type="submission" date="2016-09" db="EMBL/GenBank/DDBJ databases">
        <title>Complete genome sequence of Actinomyces hongkongensis HKU8.</title>
        <authorList>
            <person name="Gao Y.-X."/>
            <person name="Zhou Y.-Y."/>
            <person name="Xie Y."/>
            <person name="Wang M."/>
            <person name="Wang S.-J."/>
            <person name="Shen S.-G."/>
        </authorList>
    </citation>
    <scope>NUCLEOTIDE SEQUENCE [LARGE SCALE GENOMIC DNA]</scope>
    <source>
        <strain evidence="5 6">HKU8</strain>
    </source>
</reference>
<keyword evidence="6" id="KW-1185">Reference proteome</keyword>
<feature type="signal peptide" evidence="3">
    <location>
        <begin position="1"/>
        <end position="24"/>
    </location>
</feature>
<evidence type="ECO:0000259" key="4">
    <source>
        <dbReference type="SMART" id="SM00062"/>
    </source>
</evidence>
<feature type="compositionally biased region" description="Low complexity" evidence="2">
    <location>
        <begin position="35"/>
        <end position="49"/>
    </location>
</feature>
<dbReference type="AlphaFoldDB" id="A0A1D8B0C2"/>
<dbReference type="Gene3D" id="3.40.190.10">
    <property type="entry name" value="Periplasmic binding protein-like II"/>
    <property type="match status" value="2"/>
</dbReference>
<evidence type="ECO:0000313" key="6">
    <source>
        <dbReference type="Proteomes" id="UP000095214"/>
    </source>
</evidence>
<keyword evidence="1 3" id="KW-0732">Signal</keyword>
<evidence type="ECO:0000313" key="5">
    <source>
        <dbReference type="EMBL" id="AOS46601.1"/>
    </source>
</evidence>
<dbReference type="STRING" id="178339.BH719_00785"/>
<dbReference type="SUPFAM" id="SSF53850">
    <property type="entry name" value="Periplasmic binding protein-like II"/>
    <property type="match status" value="1"/>
</dbReference>
<accession>A0A1D8B0C2</accession>
<evidence type="ECO:0000256" key="1">
    <source>
        <dbReference type="ARBA" id="ARBA00022729"/>
    </source>
</evidence>
<feature type="domain" description="Solute-binding protein family 3/N-terminal" evidence="4">
    <location>
        <begin position="80"/>
        <end position="308"/>
    </location>
</feature>
<dbReference type="PANTHER" id="PTHR35936">
    <property type="entry name" value="MEMBRANE-BOUND LYTIC MUREIN TRANSGLYCOSYLASE F"/>
    <property type="match status" value="1"/>
</dbReference>
<evidence type="ECO:0000256" key="2">
    <source>
        <dbReference type="SAM" id="MobiDB-lite"/>
    </source>
</evidence>
<evidence type="ECO:0000256" key="3">
    <source>
        <dbReference type="SAM" id="SignalP"/>
    </source>
</evidence>
<organism evidence="5 6">
    <name type="scientific">Pauljensenia hongkongensis</name>
    <dbReference type="NCBI Taxonomy" id="178339"/>
    <lineage>
        <taxon>Bacteria</taxon>
        <taxon>Bacillati</taxon>
        <taxon>Actinomycetota</taxon>
        <taxon>Actinomycetes</taxon>
        <taxon>Actinomycetales</taxon>
        <taxon>Actinomycetaceae</taxon>
        <taxon>Pauljensenia</taxon>
    </lineage>
</organism>
<name>A0A1D8B0C2_9ACTO</name>
<proteinExistence type="predicted"/>
<dbReference type="Pfam" id="PF00497">
    <property type="entry name" value="SBP_bac_3"/>
    <property type="match status" value="1"/>
</dbReference>
<dbReference type="PROSITE" id="PS51257">
    <property type="entry name" value="PROKAR_LIPOPROTEIN"/>
    <property type="match status" value="1"/>
</dbReference>
<dbReference type="Proteomes" id="UP000095214">
    <property type="component" value="Chromosome"/>
</dbReference>
<gene>
    <name evidence="5" type="ORF">BH719_00785</name>
</gene>
<feature type="region of interest" description="Disordered" evidence="2">
    <location>
        <begin position="29"/>
        <end position="49"/>
    </location>
</feature>
<dbReference type="CDD" id="cd01004">
    <property type="entry name" value="PBP2_MidA_like"/>
    <property type="match status" value="1"/>
</dbReference>
<dbReference type="RefSeq" id="WP_009399928.1">
    <property type="nucleotide sequence ID" value="NZ_CP017298.1"/>
</dbReference>
<protein>
    <submittedName>
        <fullName evidence="5">ABC transporter substrate-binding protein</fullName>
    </submittedName>
</protein>
<dbReference type="KEGG" id="phon:BH719_00785"/>
<dbReference type="EMBL" id="CP017298">
    <property type="protein sequence ID" value="AOS46601.1"/>
    <property type="molecule type" value="Genomic_DNA"/>
</dbReference>
<dbReference type="PANTHER" id="PTHR35936:SF19">
    <property type="entry name" value="AMINO-ACID-BINDING PROTEIN YXEM-RELATED"/>
    <property type="match status" value="1"/>
</dbReference>
<dbReference type="InterPro" id="IPR001638">
    <property type="entry name" value="Solute-binding_3/MltF_N"/>
</dbReference>
<dbReference type="OrthoDB" id="4633994at2"/>